<comment type="caution">
    <text evidence="2">The sequence shown here is derived from an EMBL/GenBank/DDBJ whole genome shotgun (WGS) entry which is preliminary data.</text>
</comment>
<feature type="region of interest" description="Disordered" evidence="1">
    <location>
        <begin position="1"/>
        <end position="71"/>
    </location>
</feature>
<name>A0A4T0WAN3_9PEZI</name>
<reference evidence="2 3" key="1">
    <citation type="journal article" date="2019" name="Genome Biol. Evol.">
        <title>Genomic Plasticity Mediated by Transposable Elements in the Plant Pathogenic Fungus Colletotrichum higginsianum.</title>
        <authorList>
            <person name="Tsushima A."/>
            <person name="Gan P."/>
            <person name="Kumakura N."/>
            <person name="Narusaka M."/>
            <person name="Takano Y."/>
            <person name="Narusaka Y."/>
            <person name="Shirasu K."/>
        </authorList>
    </citation>
    <scope>NUCLEOTIDE SEQUENCE [LARGE SCALE GENOMIC DNA]</scope>
    <source>
        <strain evidence="2 3">MAFF305635-RFP</strain>
    </source>
</reference>
<organism evidence="2 3">
    <name type="scientific">Colletotrichum higginsianum</name>
    <dbReference type="NCBI Taxonomy" id="80884"/>
    <lineage>
        <taxon>Eukaryota</taxon>
        <taxon>Fungi</taxon>
        <taxon>Dikarya</taxon>
        <taxon>Ascomycota</taxon>
        <taxon>Pezizomycotina</taxon>
        <taxon>Sordariomycetes</taxon>
        <taxon>Hypocreomycetidae</taxon>
        <taxon>Glomerellales</taxon>
        <taxon>Glomerellaceae</taxon>
        <taxon>Colletotrichum</taxon>
        <taxon>Colletotrichum destructivum species complex</taxon>
    </lineage>
</organism>
<gene>
    <name evidence="2" type="ORF">CH35J_004572</name>
</gene>
<feature type="region of interest" description="Disordered" evidence="1">
    <location>
        <begin position="139"/>
        <end position="160"/>
    </location>
</feature>
<proteinExistence type="predicted"/>
<dbReference type="Proteomes" id="UP000305883">
    <property type="component" value="Unassembled WGS sequence"/>
</dbReference>
<evidence type="ECO:0000313" key="3">
    <source>
        <dbReference type="Proteomes" id="UP000305883"/>
    </source>
</evidence>
<dbReference type="SUPFAM" id="SSF52540">
    <property type="entry name" value="P-loop containing nucleoside triphosphate hydrolases"/>
    <property type="match status" value="1"/>
</dbReference>
<feature type="compositionally biased region" description="Basic and acidic residues" evidence="1">
    <location>
        <begin position="1"/>
        <end position="29"/>
    </location>
</feature>
<dbReference type="PANTHER" id="PTHR36681">
    <property type="entry name" value="NUCLEAR GTPASE, GERMINAL CENTER-ASSOCIATED, TANDEM DUPLICATE 3"/>
    <property type="match status" value="1"/>
</dbReference>
<evidence type="ECO:0000256" key="1">
    <source>
        <dbReference type="SAM" id="MobiDB-lite"/>
    </source>
</evidence>
<dbReference type="AlphaFoldDB" id="A0A4T0WAN3"/>
<protein>
    <submittedName>
        <fullName evidence="2">Uncharacterized protein</fullName>
    </submittedName>
</protein>
<dbReference type="PANTHER" id="PTHR36681:SF3">
    <property type="entry name" value="NUCLEAR GTPASE, GERMINAL CENTER-ASSOCIATED, TANDEM DUPLICATE 3"/>
    <property type="match status" value="1"/>
</dbReference>
<dbReference type="InterPro" id="IPR027417">
    <property type="entry name" value="P-loop_NTPase"/>
</dbReference>
<dbReference type="Gene3D" id="3.40.50.300">
    <property type="entry name" value="P-loop containing nucleotide triphosphate hydrolases"/>
    <property type="match status" value="1"/>
</dbReference>
<dbReference type="OrthoDB" id="3598281at2759"/>
<evidence type="ECO:0000313" key="2">
    <source>
        <dbReference type="EMBL" id="TID02589.1"/>
    </source>
</evidence>
<sequence>MDCDADTLRVAKIEPKDEAQSPHPQHERPSSVSLQEPKSEPDEKIMPASSDDEDSASTSPPPHKAFSYRNKMKNMKDPETWETFTQQVLPLLDELEPECRKMASSRKLQPAVRKAACHWLQQIRDLRERAERSNQTIVGVLGNTGDGKSSTINALLDEEK</sequence>
<accession>A0A4T0WAN3</accession>
<dbReference type="EMBL" id="MWPZ01000003">
    <property type="protein sequence ID" value="TID02589.1"/>
    <property type="molecule type" value="Genomic_DNA"/>
</dbReference>